<evidence type="ECO:0000256" key="4">
    <source>
        <dbReference type="ARBA" id="ARBA00022989"/>
    </source>
</evidence>
<dbReference type="EMBL" id="SMAG01000008">
    <property type="protein sequence ID" value="TCS93253.1"/>
    <property type="molecule type" value="Genomic_DNA"/>
</dbReference>
<keyword evidence="4 7" id="KW-1133">Transmembrane helix</keyword>
<evidence type="ECO:0000256" key="1">
    <source>
        <dbReference type="ARBA" id="ARBA00004651"/>
    </source>
</evidence>
<keyword evidence="5 7" id="KW-0472">Membrane</keyword>
<comment type="caution">
    <text evidence="9">The sequence shown here is derived from an EMBL/GenBank/DDBJ whole genome shotgun (WGS) entry which is preliminary data.</text>
</comment>
<keyword evidence="10" id="KW-1185">Reference proteome</keyword>
<dbReference type="AlphaFoldDB" id="A0A4R3L114"/>
<dbReference type="RefSeq" id="WP_165875967.1">
    <property type="nucleotide sequence ID" value="NZ_SMAG01000008.1"/>
</dbReference>
<evidence type="ECO:0000256" key="2">
    <source>
        <dbReference type="ARBA" id="ARBA00022475"/>
    </source>
</evidence>
<evidence type="ECO:0000259" key="8">
    <source>
        <dbReference type="Pfam" id="PF02706"/>
    </source>
</evidence>
<dbReference type="Pfam" id="PF02706">
    <property type="entry name" value="Wzz"/>
    <property type="match status" value="1"/>
</dbReference>
<comment type="subcellular location">
    <subcellularLocation>
        <location evidence="1">Cell membrane</location>
        <topology evidence="1">Multi-pass membrane protein</topology>
    </subcellularLocation>
</comment>
<feature type="transmembrane region" description="Helical" evidence="7">
    <location>
        <begin position="216"/>
        <end position="238"/>
    </location>
</feature>
<protein>
    <submittedName>
        <fullName evidence="9">Subunit length determinant protein</fullName>
    </submittedName>
</protein>
<proteinExistence type="predicted"/>
<feature type="domain" description="Polysaccharide chain length determinant N-terminal" evidence="8">
    <location>
        <begin position="15"/>
        <end position="64"/>
    </location>
</feature>
<dbReference type="InterPro" id="IPR003856">
    <property type="entry name" value="LPS_length_determ_N"/>
</dbReference>
<feature type="transmembrane region" description="Helical" evidence="7">
    <location>
        <begin position="27"/>
        <end position="45"/>
    </location>
</feature>
<evidence type="ECO:0000313" key="10">
    <source>
        <dbReference type="Proteomes" id="UP000294937"/>
    </source>
</evidence>
<reference evidence="9 10" key="1">
    <citation type="submission" date="2019-03" db="EMBL/GenBank/DDBJ databases">
        <title>Genomic Encyclopedia of Type Strains, Phase IV (KMG-IV): sequencing the most valuable type-strain genomes for metagenomic binning, comparative biology and taxonomic classification.</title>
        <authorList>
            <person name="Goeker M."/>
        </authorList>
    </citation>
    <scope>NUCLEOTIDE SEQUENCE [LARGE SCALE GENOMIC DNA]</scope>
    <source>
        <strain evidence="9 10">DSM 45707</strain>
    </source>
</reference>
<evidence type="ECO:0000256" key="7">
    <source>
        <dbReference type="SAM" id="Phobius"/>
    </source>
</evidence>
<evidence type="ECO:0000256" key="3">
    <source>
        <dbReference type="ARBA" id="ARBA00022692"/>
    </source>
</evidence>
<keyword evidence="6" id="KW-0175">Coiled coil</keyword>
<organism evidence="9 10">
    <name type="scientific">Hazenella coriacea</name>
    <dbReference type="NCBI Taxonomy" id="1179467"/>
    <lineage>
        <taxon>Bacteria</taxon>
        <taxon>Bacillati</taxon>
        <taxon>Bacillota</taxon>
        <taxon>Bacilli</taxon>
        <taxon>Bacillales</taxon>
        <taxon>Thermoactinomycetaceae</taxon>
        <taxon>Hazenella</taxon>
    </lineage>
</organism>
<keyword evidence="2" id="KW-1003">Cell membrane</keyword>
<evidence type="ECO:0000256" key="5">
    <source>
        <dbReference type="ARBA" id="ARBA00023136"/>
    </source>
</evidence>
<accession>A0A4R3L114</accession>
<sequence length="253" mass="28676">MSNEQLQEENRYIFFEYLLFFWKRKKIFLLIPVVFVIGALLFGLLQPSVYTGQAVVAVGSITTDSLINPDIIQGSYKKELDPKIKSSFQAVVPKSGQVRLQVTGGDQEVVQKNIEKVSNAYLGSLQALYTNRSDMYKKQIEGLNKRIEELSKATEFYRSKVDKNPADIVTGELLIENEKELSRAQDSAQVINIDLLYLEAPSYTIEPTVTKQRSPIVSNLAVALALSFVVMILVLVFWKYIDDAKKHYPSLKE</sequence>
<gene>
    <name evidence="9" type="ORF">EDD58_10867</name>
</gene>
<keyword evidence="3 7" id="KW-0812">Transmembrane</keyword>
<dbReference type="GO" id="GO:0005886">
    <property type="term" value="C:plasma membrane"/>
    <property type="evidence" value="ECO:0007669"/>
    <property type="project" value="UniProtKB-SubCell"/>
</dbReference>
<dbReference type="Proteomes" id="UP000294937">
    <property type="component" value="Unassembled WGS sequence"/>
</dbReference>
<name>A0A4R3L114_9BACL</name>
<feature type="coiled-coil region" evidence="6">
    <location>
        <begin position="133"/>
        <end position="160"/>
    </location>
</feature>
<evidence type="ECO:0000313" key="9">
    <source>
        <dbReference type="EMBL" id="TCS93253.1"/>
    </source>
</evidence>
<evidence type="ECO:0000256" key="6">
    <source>
        <dbReference type="SAM" id="Coils"/>
    </source>
</evidence>